<feature type="region of interest" description="Disordered" evidence="2">
    <location>
        <begin position="407"/>
        <end position="457"/>
    </location>
</feature>
<dbReference type="CDD" id="cd12253">
    <property type="entry name" value="RRM_PIN4_like"/>
    <property type="match status" value="1"/>
</dbReference>
<feature type="region of interest" description="Disordered" evidence="2">
    <location>
        <begin position="1"/>
        <end position="61"/>
    </location>
</feature>
<organism evidence="4 5">
    <name type="scientific">Candida maltosa (strain Xu316)</name>
    <name type="common">Yeast</name>
    <dbReference type="NCBI Taxonomy" id="1245528"/>
    <lineage>
        <taxon>Eukaryota</taxon>
        <taxon>Fungi</taxon>
        <taxon>Dikarya</taxon>
        <taxon>Ascomycota</taxon>
        <taxon>Saccharomycotina</taxon>
        <taxon>Pichiomycetes</taxon>
        <taxon>Debaryomycetaceae</taxon>
        <taxon>Candida/Lodderomyces clade</taxon>
        <taxon>Candida</taxon>
    </lineage>
</organism>
<accession>M3JA71</accession>
<dbReference type="FunFam" id="3.30.70.330:FF:001151">
    <property type="entry name" value="RNA-binding protein PIN4"/>
    <property type="match status" value="1"/>
</dbReference>
<evidence type="ECO:0000313" key="5">
    <source>
        <dbReference type="Proteomes" id="UP000011777"/>
    </source>
</evidence>
<dbReference type="InterPro" id="IPR012677">
    <property type="entry name" value="Nucleotide-bd_a/b_plait_sf"/>
</dbReference>
<keyword evidence="1" id="KW-0694">RNA-binding</keyword>
<dbReference type="AlphaFoldDB" id="M3JA71"/>
<evidence type="ECO:0000313" key="4">
    <source>
        <dbReference type="EMBL" id="EMG49008.1"/>
    </source>
</evidence>
<feature type="domain" description="RRM" evidence="3">
    <location>
        <begin position="167"/>
        <end position="245"/>
    </location>
</feature>
<protein>
    <recommendedName>
        <fullName evidence="3">RRM domain-containing protein</fullName>
    </recommendedName>
</protein>
<feature type="compositionally biased region" description="Polar residues" evidence="2">
    <location>
        <begin position="634"/>
        <end position="651"/>
    </location>
</feature>
<feature type="region of interest" description="Disordered" evidence="2">
    <location>
        <begin position="98"/>
        <end position="159"/>
    </location>
</feature>
<evidence type="ECO:0000259" key="3">
    <source>
        <dbReference type="PROSITE" id="PS50102"/>
    </source>
</evidence>
<dbReference type="Proteomes" id="UP000011777">
    <property type="component" value="Unassembled WGS sequence"/>
</dbReference>
<dbReference type="SMART" id="SM00360">
    <property type="entry name" value="RRM"/>
    <property type="match status" value="1"/>
</dbReference>
<dbReference type="InterPro" id="IPR000504">
    <property type="entry name" value="RRM_dom"/>
</dbReference>
<dbReference type="OrthoDB" id="434258at2759"/>
<feature type="compositionally biased region" description="Polar residues" evidence="2">
    <location>
        <begin position="98"/>
        <end position="113"/>
    </location>
</feature>
<dbReference type="HOGENOM" id="CLU_020992_0_0_1"/>
<feature type="compositionally biased region" description="Low complexity" evidence="2">
    <location>
        <begin position="114"/>
        <end position="157"/>
    </location>
</feature>
<feature type="compositionally biased region" description="Basic and acidic residues" evidence="2">
    <location>
        <begin position="253"/>
        <end position="270"/>
    </location>
</feature>
<dbReference type="GO" id="GO:0003723">
    <property type="term" value="F:RNA binding"/>
    <property type="evidence" value="ECO:0007669"/>
    <property type="project" value="UniProtKB-UniRule"/>
</dbReference>
<proteinExistence type="predicted"/>
<feature type="compositionally biased region" description="Low complexity" evidence="2">
    <location>
        <begin position="407"/>
        <end position="444"/>
    </location>
</feature>
<dbReference type="EMBL" id="AOGT01000867">
    <property type="protein sequence ID" value="EMG49008.1"/>
    <property type="molecule type" value="Genomic_DNA"/>
</dbReference>
<keyword evidence="5" id="KW-1185">Reference proteome</keyword>
<dbReference type="InterPro" id="IPR035979">
    <property type="entry name" value="RBD_domain_sf"/>
</dbReference>
<dbReference type="PANTHER" id="PTHR36911">
    <property type="entry name" value="LIM ZINC-BINDING DOMAIN-CONTAINING PROTEIN-RELATED"/>
    <property type="match status" value="1"/>
</dbReference>
<feature type="region of interest" description="Disordered" evidence="2">
    <location>
        <begin position="476"/>
        <end position="567"/>
    </location>
</feature>
<sequence length="727" mass="80307">MDTVMQRRPSISSLSSASGYSSSNYGSGENKNNNNTGTNNNNNNNSNNNTHGNNTPKLSTQRLTTNRNLQSSWINQSTTTPSNVGPWIEQQQTLDSLGNKQDTTNAGNVTTAPSISTTTSINDANDNAETDITNANNNNTHNTSINTTTSTTTNTNNEADDDELIPTAIVIKNIPFAIKKEQLLDVMTKLNLPLPYAFNYHFDNGVFRGLAFANFTSTDETSLVVNQLNGREIGGRKLRVEYKKMLPLQERERIEREKREKRGQLEEQHRSASNASLASLLSAASTTAATKNLSVAGGITPSHTTERLFLNLPFSNVSFNPPPMEINFNDPEILELYTQLVLYRDDLTKSIFELAISPINLNMSQKKIISILCNYVNLLELFDNGLVIIRRKPGHIVQSIAQQSSLPISSQQHQQQQQQANQQQQQSIQHQSQNSSLQPSHSSSMMNLNQLGGLTVPTHPELLRSQSQSALPLPRLRQQTSTPNQQQQQQQQQQAQQQHTPQSQTSQFNLYNQQQQQQQQAQSGRPYAQAYSMYQQPQQSQSQQSQQQQQQQQQHQQQYATQGQVATPTLSSSSAAALLRSSSNRSYVDVRSTPPLNNNFIQQQQQQQPSIHDSPNAHHQQSLHHQQYYGGGFTSQPQTPLTSNPDVTSRFQPFGQHAHLTSSFTSLSQTLPNSNQGGNTTNLDDFNAGDNISAKLNNLGLNVGGGGSNANSVFDSGSSGSGIWGPK</sequence>
<evidence type="ECO:0000256" key="1">
    <source>
        <dbReference type="PROSITE-ProRule" id="PRU00176"/>
    </source>
</evidence>
<feature type="region of interest" description="Disordered" evidence="2">
    <location>
        <begin position="704"/>
        <end position="727"/>
    </location>
</feature>
<feature type="compositionally biased region" description="Low complexity" evidence="2">
    <location>
        <begin position="478"/>
        <end position="567"/>
    </location>
</feature>
<feature type="compositionally biased region" description="Low complexity" evidence="2">
    <location>
        <begin position="10"/>
        <end position="55"/>
    </location>
</feature>
<reference evidence="4 5" key="1">
    <citation type="submission" date="2013-02" db="EMBL/GenBank/DDBJ databases">
        <title>Genome sequence of Candida maltosa Xu316, a potential industrial strain for xylitol and ethanol production.</title>
        <authorList>
            <person name="Yu J."/>
            <person name="Wang Q."/>
            <person name="Geng X."/>
            <person name="Bao W."/>
            <person name="He P."/>
            <person name="Cai J."/>
        </authorList>
    </citation>
    <scope>NUCLEOTIDE SEQUENCE [LARGE SCALE GENOMIC DNA]</scope>
    <source>
        <strain evidence="5">Xu316</strain>
    </source>
</reference>
<dbReference type="Gene3D" id="3.30.70.330">
    <property type="match status" value="1"/>
</dbReference>
<evidence type="ECO:0000256" key="2">
    <source>
        <dbReference type="SAM" id="MobiDB-lite"/>
    </source>
</evidence>
<gene>
    <name evidence="4" type="ORF">G210_0323</name>
</gene>
<dbReference type="Pfam" id="PF00076">
    <property type="entry name" value="RRM_1"/>
    <property type="match status" value="1"/>
</dbReference>
<dbReference type="PANTHER" id="PTHR36911:SF3">
    <property type="entry name" value="GATA ZINC FINGER DOMAIN-CONTAINING PROTEIN 4-RELATED"/>
    <property type="match status" value="1"/>
</dbReference>
<dbReference type="OMA" id="RFQPFGQ"/>
<feature type="region of interest" description="Disordered" evidence="2">
    <location>
        <begin position="602"/>
        <end position="652"/>
    </location>
</feature>
<feature type="non-terminal residue" evidence="4">
    <location>
        <position position="1"/>
    </location>
</feature>
<dbReference type="STRING" id="1245528.M3JA71"/>
<comment type="caution">
    <text evidence="4">The sequence shown here is derived from an EMBL/GenBank/DDBJ whole genome shotgun (WGS) entry which is preliminary data.</text>
</comment>
<dbReference type="eggNOG" id="KOG0108">
    <property type="taxonomic scope" value="Eukaryota"/>
</dbReference>
<name>M3JA71_CANMX</name>
<dbReference type="PROSITE" id="PS50102">
    <property type="entry name" value="RRM"/>
    <property type="match status" value="1"/>
</dbReference>
<feature type="region of interest" description="Disordered" evidence="2">
    <location>
        <begin position="253"/>
        <end position="273"/>
    </location>
</feature>
<dbReference type="SUPFAM" id="SSF54928">
    <property type="entry name" value="RNA-binding domain, RBD"/>
    <property type="match status" value="1"/>
</dbReference>
<feature type="compositionally biased region" description="Low complexity" evidence="2">
    <location>
        <begin position="618"/>
        <end position="627"/>
    </location>
</feature>
<dbReference type="InterPro" id="IPR034186">
    <property type="entry name" value="PIN4-like_RRM"/>
</dbReference>